<dbReference type="InterPro" id="IPR001525">
    <property type="entry name" value="C5_MeTfrase"/>
</dbReference>
<dbReference type="PROSITE" id="PS51679">
    <property type="entry name" value="SAM_MT_C5"/>
    <property type="match status" value="1"/>
</dbReference>
<keyword evidence="4" id="KW-0680">Restriction system</keyword>
<evidence type="ECO:0000256" key="1">
    <source>
        <dbReference type="ARBA" id="ARBA00022603"/>
    </source>
</evidence>
<dbReference type="PANTHER" id="PTHR12829">
    <property type="entry name" value="N6-ADENOSINE-METHYLTRANSFERASE"/>
    <property type="match status" value="1"/>
</dbReference>
<dbReference type="RefSeq" id="WP_181949594.1">
    <property type="nucleotide sequence ID" value="NZ_CQEM01000021.1"/>
</dbReference>
<dbReference type="Proteomes" id="UP000040088">
    <property type="component" value="Unassembled WGS sequence"/>
</dbReference>
<comment type="catalytic activity">
    <reaction evidence="5">
        <text>a 2'-deoxycytidine in DNA + S-adenosyl-L-methionine = a 5-methyl-2'-deoxycytidine in DNA + S-adenosyl-L-homocysteine + H(+)</text>
        <dbReference type="Rhea" id="RHEA:13681"/>
        <dbReference type="Rhea" id="RHEA-COMP:11369"/>
        <dbReference type="Rhea" id="RHEA-COMP:11370"/>
        <dbReference type="ChEBI" id="CHEBI:15378"/>
        <dbReference type="ChEBI" id="CHEBI:57856"/>
        <dbReference type="ChEBI" id="CHEBI:59789"/>
        <dbReference type="ChEBI" id="CHEBI:85452"/>
        <dbReference type="ChEBI" id="CHEBI:85454"/>
        <dbReference type="EC" id="2.1.1.37"/>
    </reaction>
</comment>
<dbReference type="InterPro" id="IPR002052">
    <property type="entry name" value="DNA_methylase_N6_adenine_CS"/>
</dbReference>
<feature type="active site" evidence="7">
    <location>
        <position position="75"/>
    </location>
</feature>
<dbReference type="GO" id="GO:0009307">
    <property type="term" value="P:DNA restriction-modification system"/>
    <property type="evidence" value="ECO:0007669"/>
    <property type="project" value="UniProtKB-KW"/>
</dbReference>
<dbReference type="AlphaFoldDB" id="A0A0T9UVH3"/>
<dbReference type="Pfam" id="PF05063">
    <property type="entry name" value="MT-A70"/>
    <property type="match status" value="1"/>
</dbReference>
<evidence type="ECO:0000313" key="8">
    <source>
        <dbReference type="EMBL" id="CNL75176.1"/>
    </source>
</evidence>
<reference evidence="9" key="1">
    <citation type="submission" date="2015-03" db="EMBL/GenBank/DDBJ databases">
        <authorList>
            <consortium name="Pathogen Informatics"/>
        </authorList>
    </citation>
    <scope>NUCLEOTIDE SEQUENCE [LARGE SCALE GENOMIC DNA]</scope>
    <source>
        <strain evidence="9">IP27925</strain>
    </source>
</reference>
<dbReference type="EC" id="2.1.1.37" evidence="8"/>
<dbReference type="Gene3D" id="3.90.120.30">
    <property type="match status" value="1"/>
</dbReference>
<evidence type="ECO:0000256" key="7">
    <source>
        <dbReference type="PROSITE-ProRule" id="PRU01016"/>
    </source>
</evidence>
<evidence type="ECO:0000256" key="2">
    <source>
        <dbReference type="ARBA" id="ARBA00022679"/>
    </source>
</evidence>
<dbReference type="InterPro" id="IPR018117">
    <property type="entry name" value="C5_DNA_meth_AS"/>
</dbReference>
<organism evidence="8 9">
    <name type="scientific">Yersinia aleksiciae</name>
    <dbReference type="NCBI Taxonomy" id="263819"/>
    <lineage>
        <taxon>Bacteria</taxon>
        <taxon>Pseudomonadati</taxon>
        <taxon>Pseudomonadota</taxon>
        <taxon>Gammaproteobacteria</taxon>
        <taxon>Enterobacterales</taxon>
        <taxon>Yersiniaceae</taxon>
        <taxon>Yersinia</taxon>
    </lineage>
</organism>
<dbReference type="InterPro" id="IPR007757">
    <property type="entry name" value="MT-A70-like"/>
</dbReference>
<dbReference type="InterPro" id="IPR029063">
    <property type="entry name" value="SAM-dependent_MTases_sf"/>
</dbReference>
<dbReference type="PROSITE" id="PS00092">
    <property type="entry name" value="N6_MTASE"/>
    <property type="match status" value="1"/>
</dbReference>
<dbReference type="GO" id="GO:0032259">
    <property type="term" value="P:methylation"/>
    <property type="evidence" value="ECO:0007669"/>
    <property type="project" value="UniProtKB-KW"/>
</dbReference>
<evidence type="ECO:0000256" key="5">
    <source>
        <dbReference type="ARBA" id="ARBA00047422"/>
    </source>
</evidence>
<dbReference type="PANTHER" id="PTHR12829:SF7">
    <property type="entry name" value="N6-ADENOSINE-METHYLTRANSFERASE CATALYTIC SUBUNIT"/>
    <property type="match status" value="1"/>
</dbReference>
<evidence type="ECO:0000313" key="9">
    <source>
        <dbReference type="Proteomes" id="UP000040088"/>
    </source>
</evidence>
<evidence type="ECO:0000256" key="3">
    <source>
        <dbReference type="ARBA" id="ARBA00022691"/>
    </source>
</evidence>
<dbReference type="PROSITE" id="PS51143">
    <property type="entry name" value="MT_A70"/>
    <property type="match status" value="1"/>
</dbReference>
<gene>
    <name evidence="8" type="primary">dam_2</name>
    <name evidence="8" type="ORF">ERS008460_03683</name>
</gene>
<evidence type="ECO:0000256" key="4">
    <source>
        <dbReference type="ARBA" id="ARBA00022747"/>
    </source>
</evidence>
<sequence length="515" mass="57170">MRYGSVCSGIEAASLAWEPLGWTPIWFSEIEPFPSAVLAHRWPTVTNLGDMTKIAELVRAGSVEAPDILVGGTPCQAFSVAGLRNGLADARGQLTLSYVELADAIDDTRRQRGEKESIIVWENVPGVLSSKDNAFGCFLAALAGEDEPLVPSGKKWTNAGYVSGPKRAIAWIIKDAQYFGVAQQRRRVLLIASARNDLNPAKVLFELESYSGSVSPDLIRSKRCTTTIDGSSLYRFRRTDSYIADGLSSTLSARDYKDARDLVVTGDGRVRKLLPVEYERLNGFSDNHTLINYKGKLVTDAPRYKAIGNSMAVNVMHWLGQRIADVLPPLLYDVIYADPPWQYGSKPNRGVLLDYSTMSVAELCGMQVKSIASQNAALFMWVTGAMVSEALIVGAAWGFKFIRIDKVWEKKKHTGSRHGVVGPWGMNDAEFLLLFTRGKVCGNQTERNQYTVYEEKYTGTHSGKPHFFREQIERRFKNARRIELFARTSSPGWDVWGDQAPNATRLSLIEPEGVL</sequence>
<dbReference type="PROSITE" id="PS00094">
    <property type="entry name" value="C5_MTASE_1"/>
    <property type="match status" value="1"/>
</dbReference>
<evidence type="ECO:0000256" key="6">
    <source>
        <dbReference type="PROSITE-ProRule" id="PRU00489"/>
    </source>
</evidence>
<dbReference type="GO" id="GO:0003676">
    <property type="term" value="F:nucleic acid binding"/>
    <property type="evidence" value="ECO:0007669"/>
    <property type="project" value="InterPro"/>
</dbReference>
<dbReference type="Gene3D" id="3.40.50.150">
    <property type="entry name" value="Vaccinia Virus protein VP39"/>
    <property type="match status" value="1"/>
</dbReference>
<dbReference type="EMBL" id="CQEM01000021">
    <property type="protein sequence ID" value="CNL75176.1"/>
    <property type="molecule type" value="Genomic_DNA"/>
</dbReference>
<keyword evidence="3 7" id="KW-0949">S-adenosyl-L-methionine</keyword>
<protein>
    <submittedName>
        <fullName evidence="8">Putative adenine-specific modification methylase</fullName>
        <ecNumber evidence="8">2.1.1.37</ecNumber>
        <ecNumber evidence="8">2.1.1.72</ecNumber>
    </submittedName>
</protein>
<keyword evidence="1 7" id="KW-0489">Methyltransferase</keyword>
<keyword evidence="2 7" id="KW-0808">Transferase</keyword>
<proteinExistence type="inferred from homology"/>
<name>A0A0T9UVH3_YERAE</name>
<dbReference type="GO" id="GO:0003886">
    <property type="term" value="F:DNA (cytosine-5-)-methyltransferase activity"/>
    <property type="evidence" value="ECO:0007669"/>
    <property type="project" value="UniProtKB-EC"/>
</dbReference>
<dbReference type="SUPFAM" id="SSF53335">
    <property type="entry name" value="S-adenosyl-L-methionine-dependent methyltransferases"/>
    <property type="match status" value="2"/>
</dbReference>
<comment type="similarity">
    <text evidence="6">Belongs to the MT-A70-like family.</text>
</comment>
<dbReference type="EC" id="2.1.1.72" evidence="8"/>
<comment type="similarity">
    <text evidence="7">Belongs to the class I-like SAM-binding methyltransferase superfamily. C5-methyltransferase family.</text>
</comment>
<dbReference type="Pfam" id="PF00145">
    <property type="entry name" value="DNA_methylase"/>
    <property type="match status" value="1"/>
</dbReference>
<accession>A0A0T9UVH3</accession>
<dbReference type="GO" id="GO:0009007">
    <property type="term" value="F:site-specific DNA-methyltransferase (adenine-specific) activity"/>
    <property type="evidence" value="ECO:0007669"/>
    <property type="project" value="UniProtKB-EC"/>
</dbReference>